<name>A0A7I8BXY7_9BURK</name>
<dbReference type="AlphaFoldDB" id="A0A7I8BXY7"/>
<evidence type="ECO:0000313" key="3">
    <source>
        <dbReference type="Proteomes" id="UP000510888"/>
    </source>
</evidence>
<dbReference type="EMBL" id="AP023176">
    <property type="protein sequence ID" value="BCF92820.1"/>
    <property type="molecule type" value="Genomic_DNA"/>
</dbReference>
<dbReference type="SUPFAM" id="SSF63829">
    <property type="entry name" value="Calcium-dependent phosphotriesterase"/>
    <property type="match status" value="1"/>
</dbReference>
<accession>A0A7I8BXY7</accession>
<evidence type="ECO:0000313" key="2">
    <source>
        <dbReference type="EMBL" id="BCF92820.1"/>
    </source>
</evidence>
<protein>
    <recommendedName>
        <fullName evidence="4">Lipoprotein</fullName>
    </recommendedName>
</protein>
<feature type="chain" id="PRO_5029799166" description="Lipoprotein" evidence="1">
    <location>
        <begin position="26"/>
        <end position="385"/>
    </location>
</feature>
<gene>
    <name evidence="2" type="ORF">PPGU16_58870</name>
</gene>
<dbReference type="RefSeq" id="WP_180726329.1">
    <property type="nucleotide sequence ID" value="NZ_AP023176.1"/>
</dbReference>
<sequence length="385" mass="42299">MNYIFASGLGLLMAAQVAIAPQALADDARTGRFSDVLAVTDPAASANDVRFYDSRTGEYLPDRSIKPGSGGLRGPTGIIFDQRWNEVLVSNQNIGQPFNGEIFRYDASDGHFIAPLISRDDEHGPYAPRGIVLVDMGRAGRMLFIADLGDTPGPSGALLAFRIDGHKAKFRKNLDPNIDHPGTTGPQFHPRGIVLGPDGLLYVTLRNLPEPCGGGVVRFDPRRLAFVDVLISNSIDCSKNANDLQRPEGLAFGRNGDLYVTSLRQDPVKYEGWDSDKILIIPHATHRDGHRWYAFDREHFERIDLDRHLPRAIALSLVFGPDGALYVPVTNDPDPGNAPQYGEVRRYNLFTLGYSTLVDPGTGLVNPFYLSFGRTDPATLDYGQH</sequence>
<evidence type="ECO:0000256" key="1">
    <source>
        <dbReference type="SAM" id="SignalP"/>
    </source>
</evidence>
<dbReference type="Gene3D" id="2.120.10.30">
    <property type="entry name" value="TolB, C-terminal domain"/>
    <property type="match status" value="1"/>
</dbReference>
<feature type="signal peptide" evidence="1">
    <location>
        <begin position="1"/>
        <end position="25"/>
    </location>
</feature>
<evidence type="ECO:0008006" key="4">
    <source>
        <dbReference type="Google" id="ProtNLM"/>
    </source>
</evidence>
<dbReference type="InterPro" id="IPR011042">
    <property type="entry name" value="6-blade_b-propeller_TolB-like"/>
</dbReference>
<geneLocation type="plasmid" evidence="2 3">
    <name>PPGU16_p1</name>
</geneLocation>
<keyword evidence="2" id="KW-0614">Plasmid</keyword>
<reference evidence="2 3" key="1">
    <citation type="journal article" date="2020" name="Genes (Basel)">
        <title>Genomic Comparison of Insect Gut Symbionts from Divergent Burkholderia Subclades.</title>
        <authorList>
            <person name="Takeshita K."/>
            <person name="Kikuchi Y."/>
        </authorList>
    </citation>
    <scope>NUCLEOTIDE SEQUENCE [LARGE SCALE GENOMIC DNA]</scope>
    <source>
        <strain evidence="2 3">PGU16</strain>
        <plasmid evidence="2 3">PPGU16_p1</plasmid>
    </source>
</reference>
<keyword evidence="3" id="KW-1185">Reference proteome</keyword>
<organism evidence="2 3">
    <name type="scientific">Paraburkholderia largidicola</name>
    <dbReference type="NCBI Taxonomy" id="3014751"/>
    <lineage>
        <taxon>Bacteria</taxon>
        <taxon>Pseudomonadati</taxon>
        <taxon>Pseudomonadota</taxon>
        <taxon>Betaproteobacteria</taxon>
        <taxon>Burkholderiales</taxon>
        <taxon>Burkholderiaceae</taxon>
        <taxon>Paraburkholderia</taxon>
    </lineage>
</organism>
<dbReference type="Proteomes" id="UP000510888">
    <property type="component" value="Plasmid PPGU16_p1"/>
</dbReference>
<keyword evidence="1" id="KW-0732">Signal</keyword>
<dbReference type="KEGG" id="plad:PPGU16_58870"/>
<proteinExistence type="predicted"/>